<dbReference type="Proteomes" id="UP000800036">
    <property type="component" value="Unassembled WGS sequence"/>
</dbReference>
<evidence type="ECO:0000313" key="10">
    <source>
        <dbReference type="EMBL" id="KAF1978083.1"/>
    </source>
</evidence>
<dbReference type="GO" id="GO:0046872">
    <property type="term" value="F:metal ion binding"/>
    <property type="evidence" value="ECO:0007669"/>
    <property type="project" value="UniProtKB-KW"/>
</dbReference>
<keyword evidence="4" id="KW-0862">Zinc</keyword>
<feature type="active site" evidence="4">
    <location>
        <position position="425"/>
    </location>
</feature>
<evidence type="ECO:0000256" key="3">
    <source>
        <dbReference type="ARBA" id="ARBA00074021"/>
    </source>
</evidence>
<dbReference type="OrthoDB" id="5951731at2759"/>
<organism evidence="10 11">
    <name type="scientific">Bimuria novae-zelandiae CBS 107.79</name>
    <dbReference type="NCBI Taxonomy" id="1447943"/>
    <lineage>
        <taxon>Eukaryota</taxon>
        <taxon>Fungi</taxon>
        <taxon>Dikarya</taxon>
        <taxon>Ascomycota</taxon>
        <taxon>Pezizomycotina</taxon>
        <taxon>Dothideomycetes</taxon>
        <taxon>Pleosporomycetidae</taxon>
        <taxon>Pleosporales</taxon>
        <taxon>Massarineae</taxon>
        <taxon>Didymosphaeriaceae</taxon>
        <taxon>Bimuria</taxon>
    </lineage>
</organism>
<evidence type="ECO:0000256" key="1">
    <source>
        <dbReference type="ARBA" id="ARBA00023157"/>
    </source>
</evidence>
<dbReference type="AlphaFoldDB" id="A0A6A5VK84"/>
<reference evidence="10" key="1">
    <citation type="journal article" date="2020" name="Stud. Mycol.">
        <title>101 Dothideomycetes genomes: a test case for predicting lifestyles and emergence of pathogens.</title>
        <authorList>
            <person name="Haridas S."/>
            <person name="Albert R."/>
            <person name="Binder M."/>
            <person name="Bloem J."/>
            <person name="Labutti K."/>
            <person name="Salamov A."/>
            <person name="Andreopoulos B."/>
            <person name="Baker S."/>
            <person name="Barry K."/>
            <person name="Bills G."/>
            <person name="Bluhm B."/>
            <person name="Cannon C."/>
            <person name="Castanera R."/>
            <person name="Culley D."/>
            <person name="Daum C."/>
            <person name="Ezra D."/>
            <person name="Gonzalez J."/>
            <person name="Henrissat B."/>
            <person name="Kuo A."/>
            <person name="Liang C."/>
            <person name="Lipzen A."/>
            <person name="Lutzoni F."/>
            <person name="Magnuson J."/>
            <person name="Mondo S."/>
            <person name="Nolan M."/>
            <person name="Ohm R."/>
            <person name="Pangilinan J."/>
            <person name="Park H.-J."/>
            <person name="Ramirez L."/>
            <person name="Alfaro M."/>
            <person name="Sun H."/>
            <person name="Tritt A."/>
            <person name="Yoshinaga Y."/>
            <person name="Zwiers L.-H."/>
            <person name="Turgeon B."/>
            <person name="Goodwin S."/>
            <person name="Spatafora J."/>
            <person name="Crous P."/>
            <person name="Grigoriev I."/>
        </authorList>
    </citation>
    <scope>NUCLEOTIDE SEQUENCE</scope>
    <source>
        <strain evidence="10">CBS 107.79</strain>
    </source>
</reference>
<dbReference type="InterPro" id="IPR001762">
    <property type="entry name" value="Disintegrin_dom"/>
</dbReference>
<dbReference type="SUPFAM" id="SSF57552">
    <property type="entry name" value="Blood coagulation inhibitor (disintegrin)"/>
    <property type="match status" value="1"/>
</dbReference>
<feature type="region of interest" description="Disordered" evidence="5">
    <location>
        <begin position="744"/>
        <end position="820"/>
    </location>
</feature>
<dbReference type="SUPFAM" id="SSF55486">
    <property type="entry name" value="Metalloproteases ('zincins'), catalytic domain"/>
    <property type="match status" value="1"/>
</dbReference>
<proteinExistence type="predicted"/>
<dbReference type="CDD" id="cd04271">
    <property type="entry name" value="ZnMc_ADAM_fungal"/>
    <property type="match status" value="1"/>
</dbReference>
<feature type="transmembrane region" description="Helical" evidence="6">
    <location>
        <begin position="700"/>
        <end position="721"/>
    </location>
</feature>
<evidence type="ECO:0000256" key="4">
    <source>
        <dbReference type="PROSITE-ProRule" id="PRU00276"/>
    </source>
</evidence>
<feature type="signal peptide" evidence="7">
    <location>
        <begin position="1"/>
        <end position="20"/>
    </location>
</feature>
<dbReference type="EMBL" id="ML976661">
    <property type="protein sequence ID" value="KAF1978083.1"/>
    <property type="molecule type" value="Genomic_DNA"/>
</dbReference>
<dbReference type="PANTHER" id="PTHR11905">
    <property type="entry name" value="ADAM A DISINTEGRIN AND METALLOPROTEASE DOMAIN"/>
    <property type="match status" value="1"/>
</dbReference>
<dbReference type="Pfam" id="PF00200">
    <property type="entry name" value="Disintegrin"/>
    <property type="match status" value="1"/>
</dbReference>
<dbReference type="PANTHER" id="PTHR11905:SF159">
    <property type="entry name" value="ADAM METALLOPROTEASE"/>
    <property type="match status" value="1"/>
</dbReference>
<dbReference type="GO" id="GO:0006508">
    <property type="term" value="P:proteolysis"/>
    <property type="evidence" value="ECO:0007669"/>
    <property type="project" value="InterPro"/>
</dbReference>
<protein>
    <recommendedName>
        <fullName evidence="3">Disintegrin and metalloproteinase domain-containing protein B</fullName>
    </recommendedName>
</protein>
<evidence type="ECO:0000259" key="9">
    <source>
        <dbReference type="PROSITE" id="PS50215"/>
    </source>
</evidence>
<dbReference type="InterPro" id="IPR001590">
    <property type="entry name" value="Peptidase_M12B"/>
</dbReference>
<name>A0A6A5VK84_9PLEO</name>
<dbReference type="SMART" id="SM00050">
    <property type="entry name" value="DISIN"/>
    <property type="match status" value="1"/>
</dbReference>
<dbReference type="FunFam" id="4.10.70.10:FF:000003">
    <property type="entry name" value="Disintegrin and metalloproteinase domain-containing protein 17"/>
    <property type="match status" value="1"/>
</dbReference>
<feature type="binding site" evidence="4">
    <location>
        <position position="424"/>
    </location>
    <ligand>
        <name>Zn(2+)</name>
        <dbReference type="ChEBI" id="CHEBI:29105"/>
        <note>catalytic</note>
    </ligand>
</feature>
<feature type="chain" id="PRO_5025604870" description="Disintegrin and metalloproteinase domain-containing protein B" evidence="7">
    <location>
        <begin position="21"/>
        <end position="820"/>
    </location>
</feature>
<keyword evidence="7" id="KW-0732">Signal</keyword>
<dbReference type="PROSITE" id="PS50214">
    <property type="entry name" value="DISINTEGRIN_2"/>
    <property type="match status" value="1"/>
</dbReference>
<accession>A0A6A5VK84</accession>
<dbReference type="PROSITE" id="PS50215">
    <property type="entry name" value="ADAM_MEPRO"/>
    <property type="match status" value="1"/>
</dbReference>
<keyword evidence="1" id="KW-1015">Disulfide bond</keyword>
<feature type="domain" description="Peptidase M12B" evidence="9">
    <location>
        <begin position="272"/>
        <end position="487"/>
    </location>
</feature>
<comment type="caution">
    <text evidence="4">Lacks conserved residue(s) required for the propagation of feature annotation.</text>
</comment>
<dbReference type="GO" id="GO:0004222">
    <property type="term" value="F:metalloendopeptidase activity"/>
    <property type="evidence" value="ECO:0007669"/>
    <property type="project" value="InterPro"/>
</dbReference>
<dbReference type="InterPro" id="IPR036436">
    <property type="entry name" value="Disintegrin_dom_sf"/>
</dbReference>
<feature type="binding site" evidence="4">
    <location>
        <position position="434"/>
    </location>
    <ligand>
        <name>Zn(2+)</name>
        <dbReference type="ChEBI" id="CHEBI:29105"/>
        <note>catalytic</note>
    </ligand>
</feature>
<keyword evidence="11" id="KW-1185">Reference proteome</keyword>
<keyword evidence="4" id="KW-0479">Metal-binding</keyword>
<evidence type="ECO:0000313" key="11">
    <source>
        <dbReference type="Proteomes" id="UP000800036"/>
    </source>
</evidence>
<evidence type="ECO:0000256" key="7">
    <source>
        <dbReference type="SAM" id="SignalP"/>
    </source>
</evidence>
<evidence type="ECO:0000259" key="8">
    <source>
        <dbReference type="PROSITE" id="PS50214"/>
    </source>
</evidence>
<comment type="function">
    <text evidence="2">Probable zinc protease.</text>
</comment>
<keyword evidence="6" id="KW-0472">Membrane</keyword>
<feature type="domain" description="Disintegrin" evidence="8">
    <location>
        <begin position="512"/>
        <end position="601"/>
    </location>
</feature>
<feature type="binding site" evidence="4">
    <location>
        <position position="428"/>
    </location>
    <ligand>
        <name>Zn(2+)</name>
        <dbReference type="ChEBI" id="CHEBI:29105"/>
        <note>catalytic</note>
    </ligand>
</feature>
<dbReference type="Gene3D" id="4.10.70.10">
    <property type="entry name" value="Disintegrin domain"/>
    <property type="match status" value="1"/>
</dbReference>
<sequence>MRLPLAFAACATLIATIASASSTARDPLQRIGLAKQADILTPNHRVTALSSFDLAFDFTTTGQRIRLSLEPNHDLFPEGAKLSYLGSDGRIHSEEPLDRLEHKIYKGTAWLKRGSRWDRAGWARIHVRRDGVEPLFEGTFTIDHDHHHILLGDNYKSTMVEGDPDIDLASGEEKMVVFRDSDMGRIQEQSELKRRDIGQACVSDELQFNTQEDHPVYASMRARSAEENFFAMPFSSLLGKRQLDGTPGGGNGAGVNLVSTIGNTNGCPSARKVALVGVATDCTYIKEFGSDRNRTRDNIIKQMNSASELFESTFHISLGLANVLITEPQCPTTEQTATPWNQDCSSNVDIQRRLNLFSNWRGGQKDGFSHWTLLSTCNTGSAVGLAWLGQACTEGSQGNGGSNETVAGANVVIRTSTEWQVIAHETGHTFGAVHDCTADACANSNMVSAQQCCPLSSTTCDAGEQFIMNPSTAQGITRFSACSIGNICSAIGRNSVDSRCLSNNRNVNLTTTQTCGNGIVEGDEQCDCGGADACQNNNCCDPTTCRFKNNAVCDDSNEDCCKDCQFASSTTVCRASNGDCDPQETCTGNSPYCPEDKTQNDGTNCGNGLRCASGQCTSRDQQCKTIMGSYTQGNDTYACDNSNCMLSCASPEFGNTCYGLQQNFLDGTGCTGGGTCQNGQCVGGSVGTEVKDWIDRNKSLVIGLAAGIGGLILLSILSCCWRSYRRRRTKKAYAAAAAAAAPYRGPMPQQYGPPPPGVPPAARNRSGRRRGGPPSPGGGGVPPMGQPPGQPAPMWTPQTGHAGVPPPPPPMYRSRSIRYA</sequence>
<evidence type="ECO:0000256" key="6">
    <source>
        <dbReference type="SAM" id="Phobius"/>
    </source>
</evidence>
<dbReference type="InterPro" id="IPR024079">
    <property type="entry name" value="MetalloPept_cat_dom_sf"/>
</dbReference>
<gene>
    <name evidence="10" type="ORF">BU23DRAFT_450533</name>
</gene>
<keyword evidence="6" id="KW-1133">Transmembrane helix</keyword>
<dbReference type="Pfam" id="PF13688">
    <property type="entry name" value="Reprolysin_5"/>
    <property type="match status" value="1"/>
</dbReference>
<evidence type="ECO:0000256" key="5">
    <source>
        <dbReference type="SAM" id="MobiDB-lite"/>
    </source>
</evidence>
<keyword evidence="6" id="KW-0812">Transmembrane</keyword>
<dbReference type="InterPro" id="IPR034028">
    <property type="entry name" value="ZnMc_ADAM_fungal"/>
</dbReference>
<evidence type="ECO:0000256" key="2">
    <source>
        <dbReference type="ARBA" id="ARBA00056552"/>
    </source>
</evidence>
<dbReference type="Gene3D" id="3.40.390.10">
    <property type="entry name" value="Collagenase (Catalytic Domain)"/>
    <property type="match status" value="1"/>
</dbReference>